<protein>
    <submittedName>
        <fullName evidence="2">Uncharacterized protein</fullName>
    </submittedName>
</protein>
<dbReference type="PANTHER" id="PTHR30222:SF2">
    <property type="entry name" value="ABC TRANSPORTER SUBSTRATE-BINDING PROTEIN"/>
    <property type="match status" value="1"/>
</dbReference>
<proteinExistence type="predicted"/>
<evidence type="ECO:0000256" key="1">
    <source>
        <dbReference type="ARBA" id="ARBA00022729"/>
    </source>
</evidence>
<comment type="caution">
    <text evidence="2">The sequence shown here is derived from an EMBL/GenBank/DDBJ whole genome shotgun (WGS) entry which is preliminary data.</text>
</comment>
<dbReference type="PANTHER" id="PTHR30222">
    <property type="entry name" value="SPERMIDINE/PUTRESCINE-BINDING PERIPLASMIC PROTEIN"/>
    <property type="match status" value="1"/>
</dbReference>
<dbReference type="SUPFAM" id="SSF53850">
    <property type="entry name" value="Periplasmic binding protein-like II"/>
    <property type="match status" value="1"/>
</dbReference>
<dbReference type="EMBL" id="LAZR01000182">
    <property type="protein sequence ID" value="KKN83631.1"/>
    <property type="molecule type" value="Genomic_DNA"/>
</dbReference>
<dbReference type="Pfam" id="PF13416">
    <property type="entry name" value="SBP_bac_8"/>
    <property type="match status" value="1"/>
</dbReference>
<organism evidence="2">
    <name type="scientific">marine sediment metagenome</name>
    <dbReference type="NCBI Taxonomy" id="412755"/>
    <lineage>
        <taxon>unclassified sequences</taxon>
        <taxon>metagenomes</taxon>
        <taxon>ecological metagenomes</taxon>
    </lineage>
</organism>
<sequence length="350" mass="37649">MSTTNLPRAAAAALGSLILLASAGAQARDLTVVSWGGSYQDAQKKIYFEPFSQKIGKPVLDESWDGGIGVIAAKTQAGVPNWDVVQVESEELELGCFDGMYEPIDWEALGGRDKFIDAAVSDCGVGAIVWSTAISYDAGKLTTAPTSWADFWDVEKIPGKRGLRRGPKYSLEFALMADGVAPAEVYSVLATPEGVDRAFAKLDALKPNIVWWESGAQPLQLLASGEVAMTTAYNGRISGINKDEGTNFKVVWNGSIYAVDSWVILKDSPNAKEAMDFIAFASAPENQSKLPEYIAYGLPNKEAAAQVPADLQADLPTTAQNIENAVPLDAGFWTDNVETLTKRFDAWLAQ</sequence>
<name>A0A0F9WCS0_9ZZZZ</name>
<keyword evidence="1" id="KW-0732">Signal</keyword>
<dbReference type="Gene3D" id="3.40.190.10">
    <property type="entry name" value="Periplasmic binding protein-like II"/>
    <property type="match status" value="2"/>
</dbReference>
<reference evidence="2" key="1">
    <citation type="journal article" date="2015" name="Nature">
        <title>Complex archaea that bridge the gap between prokaryotes and eukaryotes.</title>
        <authorList>
            <person name="Spang A."/>
            <person name="Saw J.H."/>
            <person name="Jorgensen S.L."/>
            <person name="Zaremba-Niedzwiedzka K."/>
            <person name="Martijn J."/>
            <person name="Lind A.E."/>
            <person name="van Eijk R."/>
            <person name="Schleper C."/>
            <person name="Guy L."/>
            <person name="Ettema T.J."/>
        </authorList>
    </citation>
    <scope>NUCLEOTIDE SEQUENCE</scope>
</reference>
<accession>A0A0F9WCS0</accession>
<dbReference type="InterPro" id="IPR006059">
    <property type="entry name" value="SBP"/>
</dbReference>
<dbReference type="CDD" id="cd13589">
    <property type="entry name" value="PBP2_polyamine_RpCGA009"/>
    <property type="match status" value="1"/>
</dbReference>
<dbReference type="AlphaFoldDB" id="A0A0F9WCS0"/>
<gene>
    <name evidence="2" type="ORF">LCGC14_0296930</name>
</gene>
<evidence type="ECO:0000313" key="2">
    <source>
        <dbReference type="EMBL" id="KKN83631.1"/>
    </source>
</evidence>